<evidence type="ECO:0000313" key="2">
    <source>
        <dbReference type="Proteomes" id="UP000694865"/>
    </source>
</evidence>
<dbReference type="Pfam" id="PF22322">
    <property type="entry name" value="DUF6973"/>
    <property type="match status" value="1"/>
</dbReference>
<sequence>MSRSQITGVDFGSVHSKYGYIPRRLKFYDEHRDNRMAVLRNQSLADTHRHYSGWRRHDGPGDAFRHGVWSYRMTREYGTDNANNYGDDEIDKDKLPRVKSAMDRFNQSQGRRLAQRQFFGNEYAQERPAFDYIDDRYREYYSYYVGRDCIKDESSWKLNDVPLMKKVTASGQLQTTPYKRPKTSMF</sequence>
<proteinExistence type="predicted"/>
<dbReference type="Proteomes" id="UP000694865">
    <property type="component" value="Unplaced"/>
</dbReference>
<feature type="domain" description="DUF6973" evidence="1">
    <location>
        <begin position="40"/>
        <end position="117"/>
    </location>
</feature>
<protein>
    <submittedName>
        <fullName evidence="3">Uncharacterized protein LOC100371954</fullName>
    </submittedName>
</protein>
<evidence type="ECO:0000313" key="3">
    <source>
        <dbReference type="RefSeq" id="XP_002742451.1"/>
    </source>
</evidence>
<reference evidence="3" key="1">
    <citation type="submission" date="2025-08" db="UniProtKB">
        <authorList>
            <consortium name="RefSeq"/>
        </authorList>
    </citation>
    <scope>IDENTIFICATION</scope>
    <source>
        <tissue evidence="3">Testes</tissue>
    </source>
</reference>
<name>A0ABM0H1Z7_SACKO</name>
<keyword evidence="2" id="KW-1185">Reference proteome</keyword>
<organism evidence="2 3">
    <name type="scientific">Saccoglossus kowalevskii</name>
    <name type="common">Acorn worm</name>
    <dbReference type="NCBI Taxonomy" id="10224"/>
    <lineage>
        <taxon>Eukaryota</taxon>
        <taxon>Metazoa</taxon>
        <taxon>Hemichordata</taxon>
        <taxon>Enteropneusta</taxon>
        <taxon>Harrimaniidae</taxon>
        <taxon>Saccoglossus</taxon>
    </lineage>
</organism>
<dbReference type="InterPro" id="IPR054246">
    <property type="entry name" value="DUF6973"/>
</dbReference>
<accession>A0ABM0H1Z7</accession>
<gene>
    <name evidence="3" type="primary">LOC100371954</name>
</gene>
<dbReference type="RefSeq" id="XP_002742451.1">
    <property type="nucleotide sequence ID" value="XM_002742405.2"/>
</dbReference>
<dbReference type="GeneID" id="100371954"/>
<evidence type="ECO:0000259" key="1">
    <source>
        <dbReference type="Pfam" id="PF22322"/>
    </source>
</evidence>